<name>A0A397I502_9GLOM</name>
<dbReference type="AlphaFoldDB" id="A0A397I502"/>
<comment type="caution">
    <text evidence="1">The sequence shown here is derived from an EMBL/GenBank/DDBJ whole genome shotgun (WGS) entry which is preliminary data.</text>
</comment>
<protein>
    <submittedName>
        <fullName evidence="1">Uncharacterized protein</fullName>
    </submittedName>
</protein>
<keyword evidence="2" id="KW-1185">Reference proteome</keyword>
<dbReference type="Proteomes" id="UP000266861">
    <property type="component" value="Unassembled WGS sequence"/>
</dbReference>
<reference evidence="1 2" key="1">
    <citation type="submission" date="2018-08" db="EMBL/GenBank/DDBJ databases">
        <title>Genome and evolution of the arbuscular mycorrhizal fungus Diversispora epigaea (formerly Glomus versiforme) and its bacterial endosymbionts.</title>
        <authorList>
            <person name="Sun X."/>
            <person name="Fei Z."/>
            <person name="Harrison M."/>
        </authorList>
    </citation>
    <scope>NUCLEOTIDE SEQUENCE [LARGE SCALE GENOMIC DNA]</scope>
    <source>
        <strain evidence="1 2">IT104</strain>
    </source>
</reference>
<evidence type="ECO:0000313" key="1">
    <source>
        <dbReference type="EMBL" id="RHZ68886.1"/>
    </source>
</evidence>
<accession>A0A397I502</accession>
<gene>
    <name evidence="1" type="ORF">Glove_292g16</name>
</gene>
<dbReference type="EMBL" id="PQFF01000266">
    <property type="protein sequence ID" value="RHZ68886.1"/>
    <property type="molecule type" value="Genomic_DNA"/>
</dbReference>
<evidence type="ECO:0000313" key="2">
    <source>
        <dbReference type="Proteomes" id="UP000266861"/>
    </source>
</evidence>
<sequence>MYNWLAGLEKSYKPKKLDPVDKHLWLGKEDPVRHANGSITWFSKRKSELAPQKLNKHGKEYTPDANKPHILSEYAKKVQDLMNNKEDYIIGIAND</sequence>
<proteinExistence type="predicted"/>
<organism evidence="1 2">
    <name type="scientific">Diversispora epigaea</name>
    <dbReference type="NCBI Taxonomy" id="1348612"/>
    <lineage>
        <taxon>Eukaryota</taxon>
        <taxon>Fungi</taxon>
        <taxon>Fungi incertae sedis</taxon>
        <taxon>Mucoromycota</taxon>
        <taxon>Glomeromycotina</taxon>
        <taxon>Glomeromycetes</taxon>
        <taxon>Diversisporales</taxon>
        <taxon>Diversisporaceae</taxon>
        <taxon>Diversispora</taxon>
    </lineage>
</organism>